<reference evidence="2" key="2">
    <citation type="journal article" date="2009" name="Genome Res.">
        <title>Comparative genomic analyses of the human fungal pathogens Coccidioides and their relatives.</title>
        <authorList>
            <person name="Sharpton T.J."/>
            <person name="Stajich J.E."/>
            <person name="Rounsley S.D."/>
            <person name="Gardner M.J."/>
            <person name="Wortman J.R."/>
            <person name="Jordar V.S."/>
            <person name="Maiti R."/>
            <person name="Kodira C.D."/>
            <person name="Neafsey D.E."/>
            <person name="Zeng Q."/>
            <person name="Hung C.-Y."/>
            <person name="McMahan C."/>
            <person name="Muszewska A."/>
            <person name="Grynberg M."/>
            <person name="Mandel M.A."/>
            <person name="Kellner E.M."/>
            <person name="Barker B.M."/>
            <person name="Galgiani J.N."/>
            <person name="Orbach M.J."/>
            <person name="Kirkland T.N."/>
            <person name="Cole G.T."/>
            <person name="Henn M.R."/>
            <person name="Birren B.W."/>
            <person name="Taylor J.W."/>
        </authorList>
    </citation>
    <scope>NUCLEOTIDE SEQUENCE [LARGE SCALE GENOMIC DNA]</scope>
    <source>
        <strain evidence="2">RMSCC 3488</strain>
    </source>
</reference>
<name>A0A0J6FBL4_COCPO</name>
<dbReference type="EMBL" id="DS268110">
    <property type="protein sequence ID" value="KMM66635.1"/>
    <property type="molecule type" value="Genomic_DNA"/>
</dbReference>
<protein>
    <submittedName>
        <fullName evidence="1">Uncharacterized protein</fullName>
    </submittedName>
</protein>
<reference evidence="1 2" key="1">
    <citation type="submission" date="2007-06" db="EMBL/GenBank/DDBJ databases">
        <title>The Genome Sequence of Coccidioides posadasii RMSCC_3488.</title>
        <authorList>
            <consortium name="Coccidioides Genome Resources Consortium"/>
            <consortium name="The Broad Institute Genome Sequencing Platform"/>
            <person name="Henn M.R."/>
            <person name="Sykes S."/>
            <person name="Young S."/>
            <person name="Jaffe D."/>
            <person name="Berlin A."/>
            <person name="Alvarez P."/>
            <person name="Butler J."/>
            <person name="Gnerre S."/>
            <person name="Grabherr M."/>
            <person name="Mauceli E."/>
            <person name="Brockman W."/>
            <person name="Kodira C."/>
            <person name="Alvarado L."/>
            <person name="Zeng Q."/>
            <person name="Crawford M."/>
            <person name="Antoine C."/>
            <person name="Devon K."/>
            <person name="Galgiani J."/>
            <person name="Orsborn K."/>
            <person name="Lewis M.L."/>
            <person name="Nusbaum C."/>
            <person name="Galagan J."/>
            <person name="Birren B."/>
        </authorList>
    </citation>
    <scope>NUCLEOTIDE SEQUENCE [LARGE SCALE GENOMIC DNA]</scope>
    <source>
        <strain evidence="1 2">RMSCC 3488</strain>
    </source>
</reference>
<evidence type="ECO:0000313" key="2">
    <source>
        <dbReference type="Proteomes" id="UP000054567"/>
    </source>
</evidence>
<proteinExistence type="predicted"/>
<gene>
    <name evidence="1" type="ORF">CPAG_02973</name>
</gene>
<evidence type="ECO:0000313" key="1">
    <source>
        <dbReference type="EMBL" id="KMM66635.1"/>
    </source>
</evidence>
<dbReference type="VEuPathDB" id="FungiDB:CPAG_02973"/>
<sequence length="148" mass="16912">MGWDRTKDPGLSQTLSFFTQNFQDSQAKHDMQRRQTRSDLMGRLPLKLWGRENAQRAEEKERPLHPATPRFHVLSTCWCPFDRPDRLDVGLGLKVQTYNRAILEKKISSHSGMANQGWHLKKKAVTSAFVSSISLGTFERGVSNNVTN</sequence>
<accession>A0A0J6FBL4</accession>
<organism evidence="1 2">
    <name type="scientific">Coccidioides posadasii RMSCC 3488</name>
    <dbReference type="NCBI Taxonomy" id="454284"/>
    <lineage>
        <taxon>Eukaryota</taxon>
        <taxon>Fungi</taxon>
        <taxon>Dikarya</taxon>
        <taxon>Ascomycota</taxon>
        <taxon>Pezizomycotina</taxon>
        <taxon>Eurotiomycetes</taxon>
        <taxon>Eurotiomycetidae</taxon>
        <taxon>Onygenales</taxon>
        <taxon>Onygenaceae</taxon>
        <taxon>Coccidioides</taxon>
    </lineage>
</organism>
<reference evidence="2" key="3">
    <citation type="journal article" date="2010" name="Genome Res.">
        <title>Population genomic sequencing of Coccidioides fungi reveals recent hybridization and transposon control.</title>
        <authorList>
            <person name="Neafsey D.E."/>
            <person name="Barker B.M."/>
            <person name="Sharpton T.J."/>
            <person name="Stajich J.E."/>
            <person name="Park D.J."/>
            <person name="Whiston E."/>
            <person name="Hung C.-Y."/>
            <person name="McMahan C."/>
            <person name="White J."/>
            <person name="Sykes S."/>
            <person name="Heiman D."/>
            <person name="Young S."/>
            <person name="Zeng Q."/>
            <person name="Abouelleil A."/>
            <person name="Aftuck L."/>
            <person name="Bessette D."/>
            <person name="Brown A."/>
            <person name="FitzGerald M."/>
            <person name="Lui A."/>
            <person name="Macdonald J.P."/>
            <person name="Priest M."/>
            <person name="Orbach M.J."/>
            <person name="Galgiani J.N."/>
            <person name="Kirkland T.N."/>
            <person name="Cole G.T."/>
            <person name="Birren B.W."/>
            <person name="Henn M.R."/>
            <person name="Taylor J.W."/>
            <person name="Rounsley S.D."/>
        </authorList>
    </citation>
    <scope>NUCLEOTIDE SEQUENCE [LARGE SCALE GENOMIC DNA]</scope>
    <source>
        <strain evidence="2">RMSCC 3488</strain>
    </source>
</reference>
<dbReference type="AlphaFoldDB" id="A0A0J6FBL4"/>
<dbReference type="Proteomes" id="UP000054567">
    <property type="component" value="Unassembled WGS sequence"/>
</dbReference>